<dbReference type="EMBL" id="OX465077">
    <property type="protein sequence ID" value="CAI9266841.1"/>
    <property type="molecule type" value="Genomic_DNA"/>
</dbReference>
<dbReference type="PANTHER" id="PTHR33673">
    <property type="entry name" value="SUPPRESSOR SRP40-LIKE PROTEIN"/>
    <property type="match status" value="1"/>
</dbReference>
<evidence type="ECO:0000256" key="1">
    <source>
        <dbReference type="SAM" id="MobiDB-lite"/>
    </source>
</evidence>
<feature type="compositionally biased region" description="Basic and acidic residues" evidence="1">
    <location>
        <begin position="71"/>
        <end position="83"/>
    </location>
</feature>
<feature type="compositionally biased region" description="Polar residues" evidence="1">
    <location>
        <begin position="21"/>
        <end position="34"/>
    </location>
</feature>
<feature type="compositionally biased region" description="Basic and acidic residues" evidence="1">
    <location>
        <begin position="171"/>
        <end position="201"/>
    </location>
</feature>
<dbReference type="Proteomes" id="UP001177003">
    <property type="component" value="Chromosome 1"/>
</dbReference>
<feature type="region of interest" description="Disordered" evidence="1">
    <location>
        <begin position="1"/>
        <end position="109"/>
    </location>
</feature>
<gene>
    <name evidence="2" type="ORF">LSALG_LOCUS7362</name>
</gene>
<protein>
    <submittedName>
        <fullName evidence="2">Uncharacterized protein</fullName>
    </submittedName>
</protein>
<proteinExistence type="predicted"/>
<feature type="compositionally biased region" description="Basic and acidic residues" evidence="1">
    <location>
        <begin position="279"/>
        <end position="291"/>
    </location>
</feature>
<accession>A0AA35V4T6</accession>
<feature type="compositionally biased region" description="Low complexity" evidence="1">
    <location>
        <begin position="60"/>
        <end position="70"/>
    </location>
</feature>
<dbReference type="PANTHER" id="PTHR33673:SF21">
    <property type="match status" value="1"/>
</dbReference>
<dbReference type="AlphaFoldDB" id="A0AA35V4T6"/>
<sequence length="354" mass="38778">MGSLDTKSDPIILEPKHETGSNKSEPVIDSSTTSDKNDLLELISASDSEDDDKKIFPHASPSSTISTTDSTLKDSFQDSDSKNGGKVNEGMDYTSETPPIQVMERPTTPKYRIPSSVFARKQSTSQDWAMASNESLFSIQMSFNYQDSINWKSGDLERYIQEIETIPESNETGKTHGSETGKDHKLCDEGKSPELGGEDKNQSLGDVSKNKNHGSSIPDEPVNPNSQENQGRKSVVDDRVSHLSAESESAKSFTFPVLAGDTDKDGARMTTGSLEAISETEREHPEPEKQPKPKPKAATTWTNCFGCTVCPPLVLISRLAIPVTTGAKKEEKMRNIVIETEGRDVLDHSIILIK</sequence>
<evidence type="ECO:0000313" key="2">
    <source>
        <dbReference type="EMBL" id="CAI9266841.1"/>
    </source>
</evidence>
<evidence type="ECO:0000313" key="3">
    <source>
        <dbReference type="Proteomes" id="UP001177003"/>
    </source>
</evidence>
<feature type="compositionally biased region" description="Basic and acidic residues" evidence="1">
    <location>
        <begin position="230"/>
        <end position="241"/>
    </location>
</feature>
<name>A0AA35V4T6_LACSI</name>
<organism evidence="2 3">
    <name type="scientific">Lactuca saligna</name>
    <name type="common">Willowleaf lettuce</name>
    <dbReference type="NCBI Taxonomy" id="75948"/>
    <lineage>
        <taxon>Eukaryota</taxon>
        <taxon>Viridiplantae</taxon>
        <taxon>Streptophyta</taxon>
        <taxon>Embryophyta</taxon>
        <taxon>Tracheophyta</taxon>
        <taxon>Spermatophyta</taxon>
        <taxon>Magnoliopsida</taxon>
        <taxon>eudicotyledons</taxon>
        <taxon>Gunneridae</taxon>
        <taxon>Pentapetalae</taxon>
        <taxon>asterids</taxon>
        <taxon>campanulids</taxon>
        <taxon>Asterales</taxon>
        <taxon>Asteraceae</taxon>
        <taxon>Cichorioideae</taxon>
        <taxon>Cichorieae</taxon>
        <taxon>Lactucinae</taxon>
        <taxon>Lactuca</taxon>
    </lineage>
</organism>
<keyword evidence="3" id="KW-1185">Reference proteome</keyword>
<reference evidence="2" key="1">
    <citation type="submission" date="2023-04" db="EMBL/GenBank/DDBJ databases">
        <authorList>
            <person name="Vijverberg K."/>
            <person name="Xiong W."/>
            <person name="Schranz E."/>
        </authorList>
    </citation>
    <scope>NUCLEOTIDE SEQUENCE</scope>
</reference>
<feature type="region of interest" description="Disordered" evidence="1">
    <location>
        <begin position="162"/>
        <end position="297"/>
    </location>
</feature>